<organism evidence="2 3">
    <name type="scientific">Actinomarinicola tropica</name>
    <dbReference type="NCBI Taxonomy" id="2789776"/>
    <lineage>
        <taxon>Bacteria</taxon>
        <taxon>Bacillati</taxon>
        <taxon>Actinomycetota</taxon>
        <taxon>Acidimicrobiia</taxon>
        <taxon>Acidimicrobiales</taxon>
        <taxon>Iamiaceae</taxon>
        <taxon>Actinomarinicola</taxon>
    </lineage>
</organism>
<keyword evidence="1" id="KW-0812">Transmembrane</keyword>
<name>A0A5Q2RIX0_9ACTN</name>
<sequence length="93" mass="9976">MSPDREHPLDPILAKRQQIARLVEIGQRVGYGLFAVAIVGFAIGLATGWNDTFTVVVIGSLLVGSVILAPAIIFGYAVKAAEREDREGGHHTH</sequence>
<dbReference type="RefSeq" id="WP_153758627.1">
    <property type="nucleotide sequence ID" value="NZ_CP045851.1"/>
</dbReference>
<keyword evidence="1" id="KW-1133">Transmembrane helix</keyword>
<dbReference type="KEGG" id="atq:GH723_05050"/>
<protein>
    <submittedName>
        <fullName evidence="2">Uncharacterized protein</fullName>
    </submittedName>
</protein>
<evidence type="ECO:0000256" key="1">
    <source>
        <dbReference type="SAM" id="Phobius"/>
    </source>
</evidence>
<dbReference type="AlphaFoldDB" id="A0A5Q2RIX0"/>
<dbReference type="EMBL" id="CP045851">
    <property type="protein sequence ID" value="QGG94521.1"/>
    <property type="molecule type" value="Genomic_DNA"/>
</dbReference>
<reference evidence="2 3" key="1">
    <citation type="submission" date="2019-11" db="EMBL/GenBank/DDBJ databases">
        <authorList>
            <person name="He Y."/>
        </authorList>
    </citation>
    <scope>NUCLEOTIDE SEQUENCE [LARGE SCALE GENOMIC DNA]</scope>
    <source>
        <strain evidence="2 3">SCSIO 58843</strain>
    </source>
</reference>
<evidence type="ECO:0000313" key="3">
    <source>
        <dbReference type="Proteomes" id="UP000334019"/>
    </source>
</evidence>
<dbReference type="Proteomes" id="UP000334019">
    <property type="component" value="Chromosome"/>
</dbReference>
<keyword evidence="1" id="KW-0472">Membrane</keyword>
<accession>A0A5Q2RIX0</accession>
<gene>
    <name evidence="2" type="ORF">GH723_05050</name>
</gene>
<proteinExistence type="predicted"/>
<evidence type="ECO:0000313" key="2">
    <source>
        <dbReference type="EMBL" id="QGG94521.1"/>
    </source>
</evidence>
<feature type="transmembrane region" description="Helical" evidence="1">
    <location>
        <begin position="55"/>
        <end position="78"/>
    </location>
</feature>
<feature type="transmembrane region" description="Helical" evidence="1">
    <location>
        <begin position="29"/>
        <end position="49"/>
    </location>
</feature>
<keyword evidence="3" id="KW-1185">Reference proteome</keyword>